<dbReference type="STRING" id="1384459.GL4_1737"/>
<keyword evidence="14" id="KW-1185">Reference proteome</keyword>
<dbReference type="UniPathway" id="UPA00053">
    <property type="reaction ID" value="UER00086"/>
</dbReference>
<proteinExistence type="inferred from homology"/>
<name>A0A0A8K306_9HYPH</name>
<dbReference type="CDD" id="cd00466">
    <property type="entry name" value="DHQase_II"/>
    <property type="match status" value="1"/>
</dbReference>
<sequence>MAKPIYILNGPNLNLLGTREPEVYGTETLADLEQRCIRKAGTLGLAVEFRQSNAESELVDWIQEARANGAGLIVNAGAYSHTSIAMLDALLACDIPVVEVHLSNIFRREPFRHQSYISGAAKGVICGFGGLGYELAIEAMASAISDA</sequence>
<comment type="pathway">
    <text evidence="3 9">Metabolic intermediate biosynthesis; chorismate biosynthesis; chorismate from D-erythrose 4-phosphate and phosphoenolpyruvate: step 3/7.</text>
</comment>
<accession>A0A0A8K306</accession>
<evidence type="ECO:0000256" key="3">
    <source>
        <dbReference type="ARBA" id="ARBA00004902"/>
    </source>
</evidence>
<evidence type="ECO:0000256" key="6">
    <source>
        <dbReference type="ARBA" id="ARBA00012060"/>
    </source>
</evidence>
<evidence type="ECO:0000313" key="14">
    <source>
        <dbReference type="Proteomes" id="UP000031643"/>
    </source>
</evidence>
<evidence type="ECO:0000313" key="13">
    <source>
        <dbReference type="EMBL" id="BAQ17191.1"/>
    </source>
</evidence>
<feature type="active site" description="Proton acceptor" evidence="9 10">
    <location>
        <position position="24"/>
    </location>
</feature>
<dbReference type="GO" id="GO:0003855">
    <property type="term" value="F:3-dehydroquinate dehydratase activity"/>
    <property type="evidence" value="ECO:0007669"/>
    <property type="project" value="UniProtKB-UniRule"/>
</dbReference>
<gene>
    <name evidence="9" type="primary">aroQ</name>
    <name evidence="13" type="ORF">GL4_1737</name>
</gene>
<dbReference type="Pfam" id="PF01220">
    <property type="entry name" value="DHquinase_II"/>
    <property type="match status" value="1"/>
</dbReference>
<dbReference type="OrthoDB" id="9790793at2"/>
<dbReference type="EC" id="4.2.1.10" evidence="6 9"/>
<keyword evidence="9" id="KW-0028">Amino-acid biosynthesis</keyword>
<feature type="binding site" evidence="9 11">
    <location>
        <position position="81"/>
    </location>
    <ligand>
        <name>substrate</name>
    </ligand>
</feature>
<dbReference type="HAMAP" id="MF_00169">
    <property type="entry name" value="AroQ"/>
    <property type="match status" value="1"/>
</dbReference>
<dbReference type="Proteomes" id="UP000031643">
    <property type="component" value="Chromosome"/>
</dbReference>
<evidence type="ECO:0000256" key="1">
    <source>
        <dbReference type="ARBA" id="ARBA00001864"/>
    </source>
</evidence>
<dbReference type="InterPro" id="IPR001874">
    <property type="entry name" value="DHquinase_II"/>
</dbReference>
<keyword evidence="7 9" id="KW-0057">Aromatic amino acid biosynthesis</keyword>
<evidence type="ECO:0000256" key="8">
    <source>
        <dbReference type="ARBA" id="ARBA00023239"/>
    </source>
</evidence>
<dbReference type="GO" id="GO:0009073">
    <property type="term" value="P:aromatic amino acid family biosynthetic process"/>
    <property type="evidence" value="ECO:0007669"/>
    <property type="project" value="UniProtKB-KW"/>
</dbReference>
<dbReference type="GO" id="GO:0008652">
    <property type="term" value="P:amino acid biosynthetic process"/>
    <property type="evidence" value="ECO:0007669"/>
    <property type="project" value="UniProtKB-KW"/>
</dbReference>
<comment type="similarity">
    <text evidence="4 9">Belongs to the type-II 3-dehydroquinase family.</text>
</comment>
<evidence type="ECO:0000256" key="5">
    <source>
        <dbReference type="ARBA" id="ARBA00011193"/>
    </source>
</evidence>
<comment type="function">
    <text evidence="2 9">Catalyzes a trans-dehydration via an enolate intermediate.</text>
</comment>
<comment type="catalytic activity">
    <reaction evidence="1 9">
        <text>3-dehydroquinate = 3-dehydroshikimate + H2O</text>
        <dbReference type="Rhea" id="RHEA:21096"/>
        <dbReference type="ChEBI" id="CHEBI:15377"/>
        <dbReference type="ChEBI" id="CHEBI:16630"/>
        <dbReference type="ChEBI" id="CHEBI:32364"/>
        <dbReference type="EC" id="4.2.1.10"/>
    </reaction>
</comment>
<dbReference type="PANTHER" id="PTHR21272">
    <property type="entry name" value="CATABOLIC 3-DEHYDROQUINASE"/>
    <property type="match status" value="1"/>
</dbReference>
<evidence type="ECO:0000256" key="9">
    <source>
        <dbReference type="HAMAP-Rule" id="MF_00169"/>
    </source>
</evidence>
<protein>
    <recommendedName>
        <fullName evidence="6 9">3-dehydroquinate dehydratase</fullName>
        <shortName evidence="9">3-dehydroquinase</shortName>
        <ecNumber evidence="6 9">4.2.1.10</ecNumber>
    </recommendedName>
    <alternativeName>
        <fullName evidence="9">Type II DHQase</fullName>
    </alternativeName>
</protein>
<dbReference type="NCBIfam" id="TIGR01088">
    <property type="entry name" value="aroQ"/>
    <property type="match status" value="1"/>
</dbReference>
<evidence type="ECO:0000256" key="7">
    <source>
        <dbReference type="ARBA" id="ARBA00023141"/>
    </source>
</evidence>
<keyword evidence="8 9" id="KW-0456">Lyase</keyword>
<dbReference type="GO" id="GO:0019631">
    <property type="term" value="P:quinate catabolic process"/>
    <property type="evidence" value="ECO:0007669"/>
    <property type="project" value="TreeGrafter"/>
</dbReference>
<evidence type="ECO:0000256" key="2">
    <source>
        <dbReference type="ARBA" id="ARBA00003924"/>
    </source>
</evidence>
<evidence type="ECO:0000256" key="12">
    <source>
        <dbReference type="PIRSR" id="PIRSR001399-3"/>
    </source>
</evidence>
<dbReference type="EMBL" id="AP014648">
    <property type="protein sequence ID" value="BAQ17191.1"/>
    <property type="molecule type" value="Genomic_DNA"/>
</dbReference>
<dbReference type="PIRSF" id="PIRSF001399">
    <property type="entry name" value="DHquinase_II"/>
    <property type="match status" value="1"/>
</dbReference>
<dbReference type="Gene3D" id="3.40.50.9100">
    <property type="entry name" value="Dehydroquinase, class II"/>
    <property type="match status" value="1"/>
</dbReference>
<feature type="active site" description="Proton donor" evidence="9 10">
    <location>
        <position position="101"/>
    </location>
</feature>
<organism evidence="13 14">
    <name type="scientific">Methyloceanibacter caenitepidi</name>
    <dbReference type="NCBI Taxonomy" id="1384459"/>
    <lineage>
        <taxon>Bacteria</taxon>
        <taxon>Pseudomonadati</taxon>
        <taxon>Pseudomonadota</taxon>
        <taxon>Alphaproteobacteria</taxon>
        <taxon>Hyphomicrobiales</taxon>
        <taxon>Hyphomicrobiaceae</taxon>
        <taxon>Methyloceanibacter</taxon>
    </lineage>
</organism>
<reference evidence="13 14" key="1">
    <citation type="submission" date="2014-09" db="EMBL/GenBank/DDBJ databases">
        <title>Genome sequencing of Methyloceanibacter caenitepidi Gela4.</title>
        <authorList>
            <person name="Takeuchi M."/>
            <person name="Susumu S."/>
            <person name="Kamagata Y."/>
            <person name="Oshima K."/>
            <person name="Hattori M."/>
            <person name="Iwasaki W."/>
        </authorList>
    </citation>
    <scope>NUCLEOTIDE SEQUENCE [LARGE SCALE GENOMIC DNA]</scope>
    <source>
        <strain evidence="13 14">Gela4</strain>
    </source>
</reference>
<dbReference type="AlphaFoldDB" id="A0A0A8K306"/>
<dbReference type="InterPro" id="IPR036441">
    <property type="entry name" value="DHquinase_II_sf"/>
</dbReference>
<evidence type="ECO:0000256" key="4">
    <source>
        <dbReference type="ARBA" id="ARBA00011037"/>
    </source>
</evidence>
<dbReference type="NCBIfam" id="NF003806">
    <property type="entry name" value="PRK05395.1-3"/>
    <property type="match status" value="1"/>
</dbReference>
<dbReference type="PANTHER" id="PTHR21272:SF3">
    <property type="entry name" value="CATABOLIC 3-DEHYDROQUINASE"/>
    <property type="match status" value="1"/>
</dbReference>
<feature type="binding site" evidence="9 11">
    <location>
        <position position="75"/>
    </location>
    <ligand>
        <name>substrate</name>
    </ligand>
</feature>
<dbReference type="GO" id="GO:0009423">
    <property type="term" value="P:chorismate biosynthetic process"/>
    <property type="evidence" value="ECO:0007669"/>
    <property type="project" value="UniProtKB-UniRule"/>
</dbReference>
<comment type="subunit">
    <text evidence="5 9">Homododecamer.</text>
</comment>
<dbReference type="RefSeq" id="WP_045366617.1">
    <property type="nucleotide sequence ID" value="NZ_AP014648.1"/>
</dbReference>
<feature type="binding site" evidence="9 11">
    <location>
        <position position="112"/>
    </location>
    <ligand>
        <name>substrate</name>
    </ligand>
</feature>
<feature type="binding site" evidence="9 11">
    <location>
        <position position="88"/>
    </location>
    <ligand>
        <name>substrate</name>
    </ligand>
</feature>
<evidence type="ECO:0000256" key="11">
    <source>
        <dbReference type="PIRSR" id="PIRSR001399-2"/>
    </source>
</evidence>
<dbReference type="NCBIfam" id="NF003807">
    <property type="entry name" value="PRK05395.1-4"/>
    <property type="match status" value="1"/>
</dbReference>
<dbReference type="HOGENOM" id="CLU_090968_2_0_5"/>
<feature type="site" description="Transition state stabilizer" evidence="9 12">
    <location>
        <position position="19"/>
    </location>
</feature>
<dbReference type="InterPro" id="IPR018509">
    <property type="entry name" value="DHquinase_II_CS"/>
</dbReference>
<dbReference type="SUPFAM" id="SSF52304">
    <property type="entry name" value="Type II 3-dehydroquinate dehydratase"/>
    <property type="match status" value="1"/>
</dbReference>
<evidence type="ECO:0000256" key="10">
    <source>
        <dbReference type="PIRSR" id="PIRSR001399-1"/>
    </source>
</evidence>
<dbReference type="KEGG" id="mcg:GL4_1737"/>
<dbReference type="NCBIfam" id="NF003805">
    <property type="entry name" value="PRK05395.1-2"/>
    <property type="match status" value="1"/>
</dbReference>
<dbReference type="PROSITE" id="PS01029">
    <property type="entry name" value="DEHYDROQUINASE_II"/>
    <property type="match status" value="1"/>
</dbReference>
<feature type="binding site" evidence="9 11">
    <location>
        <begin position="102"/>
        <end position="103"/>
    </location>
    <ligand>
        <name>substrate</name>
    </ligand>
</feature>